<dbReference type="InterPro" id="IPR009060">
    <property type="entry name" value="UBA-like_sf"/>
</dbReference>
<dbReference type="InterPro" id="IPR015940">
    <property type="entry name" value="UBA"/>
</dbReference>
<dbReference type="PANTHER" id="PTHR10677">
    <property type="entry name" value="UBIQUILIN"/>
    <property type="match status" value="1"/>
</dbReference>
<dbReference type="SMART" id="SM00727">
    <property type="entry name" value="STI1"/>
    <property type="match status" value="4"/>
</dbReference>
<dbReference type="InterPro" id="IPR006636">
    <property type="entry name" value="STI1_HS-bd"/>
</dbReference>
<organism evidence="5 6">
    <name type="scientific">Apatococcus lobatus</name>
    <dbReference type="NCBI Taxonomy" id="904363"/>
    <lineage>
        <taxon>Eukaryota</taxon>
        <taxon>Viridiplantae</taxon>
        <taxon>Chlorophyta</taxon>
        <taxon>core chlorophytes</taxon>
        <taxon>Trebouxiophyceae</taxon>
        <taxon>Chlorellales</taxon>
        <taxon>Chlorellaceae</taxon>
        <taxon>Apatococcus</taxon>
    </lineage>
</organism>
<dbReference type="PROSITE" id="PS50053">
    <property type="entry name" value="UBIQUITIN_2"/>
    <property type="match status" value="1"/>
</dbReference>
<dbReference type="InterPro" id="IPR000626">
    <property type="entry name" value="Ubiquitin-like_dom"/>
</dbReference>
<dbReference type="GO" id="GO:0005829">
    <property type="term" value="C:cytosol"/>
    <property type="evidence" value="ECO:0007669"/>
    <property type="project" value="TreeGrafter"/>
</dbReference>
<gene>
    <name evidence="5" type="ORF">WJX74_001530</name>
</gene>
<sequence length="506" mass="53203">MSKFPVAVKPTQGGDRFTVEVSSDSSISEFKEEVNKARQVPVAEQRIIYKGQVLKDERTVGSYGIEKEHVVHMVRSRPQSQTTGSSPSPQQATSQSAAPPAQGINAAGLEGLGQPQQAQGMQQMMQQMMNNPMMQNMLNNPEMMRNIMQSNPQVQQLMDQNPELAHIFNNPQMLRESLQMANNPSLMREQMRNMDRAMSNIESHPEGFNALRRMYENVQAPLMDATTGRGAGGNGPEGNPFASLFQQGGTAGAAQPATGTSDRSAPNTQAPSTTEGAAATEPNTAPLPNPWAPNQPGAAGGAGGGAPPGLAGLGGMGLPGMGGPGGMGAMGGGNMDMGAAFQMMQQPEYQQAMEQMLQSPGMLDTIAQMNPQLRGVLDNPQARAMLSDPERLRQMMNPANLQAMQQLHRSGMLPGLGLGGAPGQGAGQGQMPDLNALMEGMGGLGGGGGFGMPQAPAPPADPEAAYANQLQQLQDMGFFDRQENLQALTATGGNVNAAVERLLSSV</sequence>
<dbReference type="AlphaFoldDB" id="A0AAW1RY67"/>
<evidence type="ECO:0000313" key="5">
    <source>
        <dbReference type="EMBL" id="KAK9838696.1"/>
    </source>
</evidence>
<keyword evidence="6" id="KW-1185">Reference proteome</keyword>
<evidence type="ECO:0000256" key="2">
    <source>
        <dbReference type="SAM" id="MobiDB-lite"/>
    </source>
</evidence>
<feature type="compositionally biased region" description="Low complexity" evidence="2">
    <location>
        <begin position="246"/>
        <end position="260"/>
    </location>
</feature>
<dbReference type="Gene3D" id="3.10.20.90">
    <property type="entry name" value="Phosphatidylinositol 3-kinase Catalytic Subunit, Chain A, domain 1"/>
    <property type="match status" value="1"/>
</dbReference>
<accession>A0AAW1RY67</accession>
<dbReference type="Pfam" id="PF00627">
    <property type="entry name" value="UBA"/>
    <property type="match status" value="1"/>
</dbReference>
<dbReference type="Pfam" id="PF00240">
    <property type="entry name" value="ubiquitin"/>
    <property type="match status" value="1"/>
</dbReference>
<evidence type="ECO:0000256" key="1">
    <source>
        <dbReference type="ARBA" id="ARBA00071717"/>
    </source>
</evidence>
<dbReference type="PROSITE" id="PS00299">
    <property type="entry name" value="UBIQUITIN_1"/>
    <property type="match status" value="1"/>
</dbReference>
<dbReference type="SMART" id="SM00165">
    <property type="entry name" value="UBA"/>
    <property type="match status" value="1"/>
</dbReference>
<dbReference type="Pfam" id="PF23195">
    <property type="entry name" value="UBQLN1"/>
    <property type="match status" value="2"/>
</dbReference>
<dbReference type="FunFam" id="1.10.260.100:FF:000001">
    <property type="entry name" value="Ubiquilin 1"/>
    <property type="match status" value="1"/>
</dbReference>
<proteinExistence type="predicted"/>
<dbReference type="FunFam" id="1.10.8.10:FF:000079">
    <property type="entry name" value="Ubiquitin family protein"/>
    <property type="match status" value="1"/>
</dbReference>
<dbReference type="InterPro" id="IPR019956">
    <property type="entry name" value="Ubiquitin_dom"/>
</dbReference>
<dbReference type="GO" id="GO:0006511">
    <property type="term" value="P:ubiquitin-dependent protein catabolic process"/>
    <property type="evidence" value="ECO:0007669"/>
    <property type="project" value="TreeGrafter"/>
</dbReference>
<dbReference type="Proteomes" id="UP001438707">
    <property type="component" value="Unassembled WGS sequence"/>
</dbReference>
<dbReference type="InterPro" id="IPR029071">
    <property type="entry name" value="Ubiquitin-like_domsf"/>
</dbReference>
<protein>
    <recommendedName>
        <fullName evidence="1">Ubiquilin</fullName>
    </recommendedName>
</protein>
<dbReference type="PANTHER" id="PTHR10677:SF3">
    <property type="entry name" value="FI07626P-RELATED"/>
    <property type="match status" value="1"/>
</dbReference>
<dbReference type="Gene3D" id="1.10.260.100">
    <property type="match status" value="1"/>
</dbReference>
<feature type="region of interest" description="Disordered" evidence="2">
    <location>
        <begin position="75"/>
        <end position="108"/>
    </location>
</feature>
<comment type="caution">
    <text evidence="5">The sequence shown here is derived from an EMBL/GenBank/DDBJ whole genome shotgun (WGS) entry which is preliminary data.</text>
</comment>
<feature type="domain" description="Ubiquitin-like" evidence="4">
    <location>
        <begin position="4"/>
        <end position="80"/>
    </location>
</feature>
<dbReference type="PRINTS" id="PR00348">
    <property type="entry name" value="UBIQUITIN"/>
</dbReference>
<evidence type="ECO:0000259" key="4">
    <source>
        <dbReference type="PROSITE" id="PS50053"/>
    </source>
</evidence>
<feature type="region of interest" description="Disordered" evidence="2">
    <location>
        <begin position="1"/>
        <end position="20"/>
    </location>
</feature>
<dbReference type="Gene3D" id="1.10.8.10">
    <property type="entry name" value="DNA helicase RuvA subunit, C-terminal domain"/>
    <property type="match status" value="1"/>
</dbReference>
<feature type="compositionally biased region" description="Polar residues" evidence="2">
    <location>
        <begin position="261"/>
        <end position="275"/>
    </location>
</feature>
<evidence type="ECO:0000259" key="3">
    <source>
        <dbReference type="PROSITE" id="PS50030"/>
    </source>
</evidence>
<dbReference type="InterPro" id="IPR015496">
    <property type="entry name" value="Ubiquilin"/>
</dbReference>
<feature type="compositionally biased region" description="Low complexity" evidence="2">
    <location>
        <begin position="78"/>
        <end position="103"/>
    </location>
</feature>
<dbReference type="CDD" id="cd14399">
    <property type="entry name" value="UBA_PLICs"/>
    <property type="match status" value="1"/>
</dbReference>
<dbReference type="SMART" id="SM00213">
    <property type="entry name" value="UBQ"/>
    <property type="match status" value="1"/>
</dbReference>
<dbReference type="SUPFAM" id="SSF46934">
    <property type="entry name" value="UBA-like"/>
    <property type="match status" value="1"/>
</dbReference>
<dbReference type="GO" id="GO:0031593">
    <property type="term" value="F:polyubiquitin modification-dependent protein binding"/>
    <property type="evidence" value="ECO:0007669"/>
    <property type="project" value="TreeGrafter"/>
</dbReference>
<reference evidence="5 6" key="1">
    <citation type="journal article" date="2024" name="Nat. Commun.">
        <title>Phylogenomics reveals the evolutionary origins of lichenization in chlorophyte algae.</title>
        <authorList>
            <person name="Puginier C."/>
            <person name="Libourel C."/>
            <person name="Otte J."/>
            <person name="Skaloud P."/>
            <person name="Haon M."/>
            <person name="Grisel S."/>
            <person name="Petersen M."/>
            <person name="Berrin J.G."/>
            <person name="Delaux P.M."/>
            <person name="Dal Grande F."/>
            <person name="Keller J."/>
        </authorList>
    </citation>
    <scope>NUCLEOTIDE SEQUENCE [LARGE SCALE GENOMIC DNA]</scope>
    <source>
        <strain evidence="5 6">SAG 2145</strain>
    </source>
</reference>
<dbReference type="EMBL" id="JALJOS010000005">
    <property type="protein sequence ID" value="KAK9838696.1"/>
    <property type="molecule type" value="Genomic_DNA"/>
</dbReference>
<feature type="region of interest" description="Disordered" evidence="2">
    <location>
        <begin position="224"/>
        <end position="306"/>
    </location>
</feature>
<dbReference type="PROSITE" id="PS50030">
    <property type="entry name" value="UBA"/>
    <property type="match status" value="1"/>
</dbReference>
<dbReference type="SUPFAM" id="SSF54236">
    <property type="entry name" value="Ubiquitin-like"/>
    <property type="match status" value="1"/>
</dbReference>
<dbReference type="InterPro" id="IPR019954">
    <property type="entry name" value="Ubiquitin_CS"/>
</dbReference>
<name>A0AAW1RY67_9CHLO</name>
<feature type="domain" description="UBA" evidence="3">
    <location>
        <begin position="459"/>
        <end position="505"/>
    </location>
</feature>
<evidence type="ECO:0000313" key="6">
    <source>
        <dbReference type="Proteomes" id="UP001438707"/>
    </source>
</evidence>